<name>A0A1I1NY57_9RHOB</name>
<dbReference type="GO" id="GO:0016491">
    <property type="term" value="F:oxidoreductase activity"/>
    <property type="evidence" value="ECO:0007669"/>
    <property type="project" value="UniProtKB-KW"/>
</dbReference>
<dbReference type="PANTHER" id="PTHR13847">
    <property type="entry name" value="SARCOSINE DEHYDROGENASE-RELATED"/>
    <property type="match status" value="1"/>
</dbReference>
<evidence type="ECO:0000313" key="4">
    <source>
        <dbReference type="Proteomes" id="UP000198728"/>
    </source>
</evidence>
<gene>
    <name evidence="3" type="ORF">SAMN04488094_11391</name>
</gene>
<dbReference type="SUPFAM" id="SSF54373">
    <property type="entry name" value="FAD-linked reductases, C-terminal domain"/>
    <property type="match status" value="1"/>
</dbReference>
<dbReference type="AlphaFoldDB" id="A0A1I1NY57"/>
<dbReference type="Gene3D" id="3.30.9.10">
    <property type="entry name" value="D-Amino Acid Oxidase, subunit A, domain 2"/>
    <property type="match status" value="1"/>
</dbReference>
<dbReference type="STRING" id="441112.SAMN04488094_11391"/>
<dbReference type="RefSeq" id="WP_093362167.1">
    <property type="nucleotide sequence ID" value="NZ_FOLG01000013.1"/>
</dbReference>
<evidence type="ECO:0000256" key="1">
    <source>
        <dbReference type="ARBA" id="ARBA00023002"/>
    </source>
</evidence>
<reference evidence="3 4" key="1">
    <citation type="submission" date="2016-10" db="EMBL/GenBank/DDBJ databases">
        <authorList>
            <person name="de Groot N.N."/>
        </authorList>
    </citation>
    <scope>NUCLEOTIDE SEQUENCE [LARGE SCALE GENOMIC DNA]</scope>
    <source>
        <strain evidence="3 4">DSM 19548</strain>
    </source>
</reference>
<dbReference type="InterPro" id="IPR006076">
    <property type="entry name" value="FAD-dep_OxRdtase"/>
</dbReference>
<dbReference type="PANTHER" id="PTHR13847:SF289">
    <property type="entry name" value="GLYCINE OXIDASE"/>
    <property type="match status" value="1"/>
</dbReference>
<dbReference type="InterPro" id="IPR036188">
    <property type="entry name" value="FAD/NAD-bd_sf"/>
</dbReference>
<accession>A0A1I1NY57</accession>
<dbReference type="Gene3D" id="3.50.50.60">
    <property type="entry name" value="FAD/NAD(P)-binding domain"/>
    <property type="match status" value="1"/>
</dbReference>
<protein>
    <submittedName>
        <fullName evidence="3">Glycine/D-amino acid oxidase</fullName>
    </submittedName>
</protein>
<feature type="domain" description="FAD dependent oxidoreductase" evidence="2">
    <location>
        <begin position="5"/>
        <end position="329"/>
    </location>
</feature>
<dbReference type="SUPFAM" id="SSF51905">
    <property type="entry name" value="FAD/NAD(P)-binding domain"/>
    <property type="match status" value="1"/>
</dbReference>
<evidence type="ECO:0000259" key="2">
    <source>
        <dbReference type="Pfam" id="PF01266"/>
    </source>
</evidence>
<proteinExistence type="predicted"/>
<dbReference type="OrthoDB" id="7818064at2"/>
<keyword evidence="1" id="KW-0560">Oxidoreductase</keyword>
<dbReference type="EMBL" id="FOLG01000013">
    <property type="protein sequence ID" value="SFD02614.1"/>
    <property type="molecule type" value="Genomic_DNA"/>
</dbReference>
<organism evidence="3 4">
    <name type="scientific">Tropicimonas isoalkanivorans</name>
    <dbReference type="NCBI Taxonomy" id="441112"/>
    <lineage>
        <taxon>Bacteria</taxon>
        <taxon>Pseudomonadati</taxon>
        <taxon>Pseudomonadota</taxon>
        <taxon>Alphaproteobacteria</taxon>
        <taxon>Rhodobacterales</taxon>
        <taxon>Roseobacteraceae</taxon>
        <taxon>Tropicimonas</taxon>
    </lineage>
</organism>
<dbReference type="GO" id="GO:0005737">
    <property type="term" value="C:cytoplasm"/>
    <property type="evidence" value="ECO:0007669"/>
    <property type="project" value="TreeGrafter"/>
</dbReference>
<evidence type="ECO:0000313" key="3">
    <source>
        <dbReference type="EMBL" id="SFD02614.1"/>
    </source>
</evidence>
<dbReference type="Pfam" id="PF01266">
    <property type="entry name" value="DAO"/>
    <property type="match status" value="1"/>
</dbReference>
<sequence length="348" mass="37312">MARIDVTVRGGGIFGLSCAWELCRRGANVRLIETTRIGAGSSGGLVGALAPHVPEKWNALKTFQFESLILAERFWLDVAQASGRDPGYLRSGRLQPILDEAGLERARARAVEAETLWQGKARWSVVRAEGFGDWAPRSPTGWLIHDTLTARLHPRRAAEALVAAIEGAGGEIVIGAAENEGKVLWATGHWGLADLSRDLGKTVGVPVKGQAALLRLDRPEAPQYFADSTHAVPHTDGTVAIGSTTEREFDAAETTDAQVDAVIARAKSACPALADALVIDKWAGLRPRARSRSPMLGQWPGRDGQFVANGGFKTGFGMAPKVSQVMADLVLEGRDDIPDGFRVEDNLK</sequence>
<keyword evidence="4" id="KW-1185">Reference proteome</keyword>
<dbReference type="Proteomes" id="UP000198728">
    <property type="component" value="Unassembled WGS sequence"/>
</dbReference>